<dbReference type="AlphaFoldDB" id="A0A5B8VCD5"/>
<dbReference type="Proteomes" id="UP000321533">
    <property type="component" value="Chromosome"/>
</dbReference>
<organism evidence="2 3">
    <name type="scientific">Panacibacter ginsenosidivorans</name>
    <dbReference type="NCBI Taxonomy" id="1813871"/>
    <lineage>
        <taxon>Bacteria</taxon>
        <taxon>Pseudomonadati</taxon>
        <taxon>Bacteroidota</taxon>
        <taxon>Chitinophagia</taxon>
        <taxon>Chitinophagales</taxon>
        <taxon>Chitinophagaceae</taxon>
        <taxon>Panacibacter</taxon>
    </lineage>
</organism>
<accession>A0A5B8VCD5</accession>
<evidence type="ECO:0000313" key="3">
    <source>
        <dbReference type="Proteomes" id="UP000321533"/>
    </source>
</evidence>
<feature type="chain" id="PRO_5022697215" description="GLPGLI family protein" evidence="1">
    <location>
        <begin position="20"/>
        <end position="215"/>
    </location>
</feature>
<dbReference type="OrthoDB" id="5372426at2"/>
<dbReference type="RefSeq" id="WP_147190914.1">
    <property type="nucleotide sequence ID" value="NZ_CP042435.1"/>
</dbReference>
<dbReference type="EMBL" id="CP042435">
    <property type="protein sequence ID" value="QEC68663.1"/>
    <property type="molecule type" value="Genomic_DNA"/>
</dbReference>
<keyword evidence="1" id="KW-0732">Signal</keyword>
<feature type="signal peptide" evidence="1">
    <location>
        <begin position="1"/>
        <end position="19"/>
    </location>
</feature>
<keyword evidence="3" id="KW-1185">Reference proteome</keyword>
<evidence type="ECO:0008006" key="4">
    <source>
        <dbReference type="Google" id="ProtNLM"/>
    </source>
</evidence>
<reference evidence="2 3" key="1">
    <citation type="journal article" date="2016" name="Int. J. Syst. Evol. Microbiol.">
        <title>Panacibacter ginsenosidivorans gen. nov., sp. nov., with ginsenoside converting activity isolated from soil of a ginseng field.</title>
        <authorList>
            <person name="Siddiqi M.Z."/>
            <person name="Muhammad Shafi S."/>
            <person name="Choi K.D."/>
            <person name="Im W.T."/>
        </authorList>
    </citation>
    <scope>NUCLEOTIDE SEQUENCE [LARGE SCALE GENOMIC DNA]</scope>
    <source>
        <strain evidence="2 3">Gsoil1550</strain>
    </source>
</reference>
<sequence>MKIYFISTLLLLLDLNSYAQDSSHSEKIFGIKSCKIVYVFDIGIGKGEKTIIFDDWGNVAKEYGVVYPDTSQMKTLIGKDFPQFFDSMPLSKFSQAQHLLKIQTKGVMYNIDLDRKVGYISSYFQPDSSFKFPDGIEKTIGTDTFLNRKCIIKSFGDKVKFWYWNNLVLKKEFDENDLVKTFEYATSIDETYIIKSDEFDIPKDVIIIKNFSDLK</sequence>
<evidence type="ECO:0000256" key="1">
    <source>
        <dbReference type="SAM" id="SignalP"/>
    </source>
</evidence>
<evidence type="ECO:0000313" key="2">
    <source>
        <dbReference type="EMBL" id="QEC68663.1"/>
    </source>
</evidence>
<proteinExistence type="predicted"/>
<gene>
    <name evidence="2" type="ORF">FRZ67_15605</name>
</gene>
<dbReference type="KEGG" id="pgin:FRZ67_15605"/>
<protein>
    <recommendedName>
        <fullName evidence="4">GLPGLI family protein</fullName>
    </recommendedName>
</protein>
<name>A0A5B8VCD5_9BACT</name>